<comment type="caution">
    <text evidence="2">The sequence shown here is derived from an EMBL/GenBank/DDBJ whole genome shotgun (WGS) entry which is preliminary data.</text>
</comment>
<feature type="region of interest" description="Disordered" evidence="1">
    <location>
        <begin position="100"/>
        <end position="156"/>
    </location>
</feature>
<sequence>MDMLEREGEEGGDRQVVSEHQRGRDNDDQYHSVRSGSTDSSPNRHAAPESVVSNRNKAVHAERARRRAELVAKKRGVVPSKPEARKVLLRKYMPELAVKIPRMAHEKTQSHLLSSTSSEGSGGETTPPPAGPSDPSPLTQAVPPPSKDEIDWNGDVDRATSGLVTLLTANGESTLDTNTLELGLGTLRAIAARHAQPAREEGGRNERETGRGYYSRGPR</sequence>
<evidence type="ECO:0000313" key="3">
    <source>
        <dbReference type="Proteomes" id="UP000494256"/>
    </source>
</evidence>
<feature type="compositionally biased region" description="Basic and acidic residues" evidence="1">
    <location>
        <begin position="59"/>
        <end position="72"/>
    </location>
</feature>
<gene>
    <name evidence="2" type="ORF">APLA_LOCUS4176</name>
</gene>
<feature type="compositionally biased region" description="Basic and acidic residues" evidence="1">
    <location>
        <begin position="146"/>
        <end position="156"/>
    </location>
</feature>
<evidence type="ECO:0000313" key="2">
    <source>
        <dbReference type="EMBL" id="CAB3229581.1"/>
    </source>
</evidence>
<dbReference type="Proteomes" id="UP000494256">
    <property type="component" value="Unassembled WGS sequence"/>
</dbReference>
<dbReference type="OrthoDB" id="2020852at2759"/>
<feature type="region of interest" description="Disordered" evidence="1">
    <location>
        <begin position="1"/>
        <end position="87"/>
    </location>
</feature>
<feature type="compositionally biased region" description="Polar residues" evidence="1">
    <location>
        <begin position="32"/>
        <end position="43"/>
    </location>
</feature>
<accession>A0A8S0ZAS0</accession>
<feature type="compositionally biased region" description="Pro residues" evidence="1">
    <location>
        <begin position="126"/>
        <end position="135"/>
    </location>
</feature>
<feature type="region of interest" description="Disordered" evidence="1">
    <location>
        <begin position="193"/>
        <end position="219"/>
    </location>
</feature>
<dbReference type="AlphaFoldDB" id="A0A8S0ZAS0"/>
<name>A0A8S0ZAS0_ARCPL</name>
<dbReference type="EMBL" id="CADEBD010000286">
    <property type="protein sequence ID" value="CAB3229581.1"/>
    <property type="molecule type" value="Genomic_DNA"/>
</dbReference>
<reference evidence="2 3" key="1">
    <citation type="submission" date="2020-04" db="EMBL/GenBank/DDBJ databases">
        <authorList>
            <person name="Wallbank WR R."/>
            <person name="Pardo Diaz C."/>
            <person name="Kozak K."/>
            <person name="Martin S."/>
            <person name="Jiggins C."/>
            <person name="Moest M."/>
            <person name="Warren A I."/>
            <person name="Byers J.R.P. K."/>
            <person name="Montejo-Kovacevich G."/>
            <person name="Yen C E."/>
        </authorList>
    </citation>
    <scope>NUCLEOTIDE SEQUENCE [LARGE SCALE GENOMIC DNA]</scope>
</reference>
<organism evidence="2 3">
    <name type="scientific">Arctia plantaginis</name>
    <name type="common">Wood tiger moth</name>
    <name type="synonym">Phalaena plantaginis</name>
    <dbReference type="NCBI Taxonomy" id="874455"/>
    <lineage>
        <taxon>Eukaryota</taxon>
        <taxon>Metazoa</taxon>
        <taxon>Ecdysozoa</taxon>
        <taxon>Arthropoda</taxon>
        <taxon>Hexapoda</taxon>
        <taxon>Insecta</taxon>
        <taxon>Pterygota</taxon>
        <taxon>Neoptera</taxon>
        <taxon>Endopterygota</taxon>
        <taxon>Lepidoptera</taxon>
        <taxon>Glossata</taxon>
        <taxon>Ditrysia</taxon>
        <taxon>Noctuoidea</taxon>
        <taxon>Erebidae</taxon>
        <taxon>Arctiinae</taxon>
        <taxon>Arctia</taxon>
    </lineage>
</organism>
<proteinExistence type="predicted"/>
<feature type="compositionally biased region" description="Basic and acidic residues" evidence="1">
    <location>
        <begin position="197"/>
        <end position="210"/>
    </location>
</feature>
<evidence type="ECO:0000256" key="1">
    <source>
        <dbReference type="SAM" id="MobiDB-lite"/>
    </source>
</evidence>
<protein>
    <submittedName>
        <fullName evidence="2">Uncharacterized protein</fullName>
    </submittedName>
</protein>
<feature type="compositionally biased region" description="Basic and acidic residues" evidence="1">
    <location>
        <begin position="1"/>
        <end position="31"/>
    </location>
</feature>